<keyword evidence="1" id="KW-1133">Transmembrane helix</keyword>
<proteinExistence type="predicted"/>
<protein>
    <submittedName>
        <fullName evidence="2">Uncharacterized protein</fullName>
    </submittedName>
</protein>
<keyword evidence="1" id="KW-0472">Membrane</keyword>
<dbReference type="AlphaFoldDB" id="A0A635JAY4"/>
<sequence>MAYLLDCKRKLEKVFFGVFGAGMVQTARADNSTVKLPSAGGAEIYTVFTQKMQDFVDFLGGPGMLAVIFISLVIILSLWSINPKSAGLLGWLARTVAAALLLFNIGAVLIYLKGN</sequence>
<comment type="caution">
    <text evidence="2">The sequence shown here is derived from an EMBL/GenBank/DDBJ whole genome shotgun (WGS) entry which is preliminary data.</text>
</comment>
<organism evidence="2">
    <name type="scientific">Salmonella diarizonae</name>
    <dbReference type="NCBI Taxonomy" id="59204"/>
    <lineage>
        <taxon>Bacteria</taxon>
        <taxon>Pseudomonadati</taxon>
        <taxon>Pseudomonadota</taxon>
        <taxon>Gammaproteobacteria</taxon>
        <taxon>Enterobacterales</taxon>
        <taxon>Enterobacteriaceae</taxon>
        <taxon>Salmonella</taxon>
    </lineage>
</organism>
<feature type="transmembrane region" description="Helical" evidence="1">
    <location>
        <begin position="91"/>
        <end position="112"/>
    </location>
</feature>
<evidence type="ECO:0000313" key="2">
    <source>
        <dbReference type="EMBL" id="EDH7458074.1"/>
    </source>
</evidence>
<dbReference type="EMBL" id="AAMIRF010000048">
    <property type="protein sequence ID" value="EDH7458074.1"/>
    <property type="molecule type" value="Genomic_DNA"/>
</dbReference>
<name>A0A635JAY4_SALDZ</name>
<reference evidence="2" key="1">
    <citation type="submission" date="2018-07" db="EMBL/GenBank/DDBJ databases">
        <authorList>
            <consortium name="PulseNet: The National Subtyping Network for Foodborne Disease Surveillance"/>
            <person name="Tarr C.L."/>
            <person name="Trees E."/>
            <person name="Katz L.S."/>
            <person name="Carleton-Romer H.A."/>
            <person name="Stroika S."/>
            <person name="Kucerova Z."/>
            <person name="Roache K.F."/>
            <person name="Sabol A.L."/>
            <person name="Besser J."/>
            <person name="Gerner-Smidt P."/>
        </authorList>
    </citation>
    <scope>NUCLEOTIDE SEQUENCE</scope>
    <source>
        <strain evidence="2">PNUSAS008615</strain>
    </source>
</reference>
<keyword evidence="1" id="KW-0812">Transmembrane</keyword>
<evidence type="ECO:0000256" key="1">
    <source>
        <dbReference type="SAM" id="Phobius"/>
    </source>
</evidence>
<gene>
    <name evidence="2" type="ORF">B4V94_22145</name>
</gene>
<feature type="transmembrane region" description="Helical" evidence="1">
    <location>
        <begin position="58"/>
        <end position="79"/>
    </location>
</feature>
<accession>A0A635JAY4</accession>